<dbReference type="Pfam" id="PF00550">
    <property type="entry name" value="PP-binding"/>
    <property type="match status" value="1"/>
</dbReference>
<dbReference type="Proteomes" id="UP001595696">
    <property type="component" value="Unassembled WGS sequence"/>
</dbReference>
<evidence type="ECO:0000259" key="1">
    <source>
        <dbReference type="PROSITE" id="PS50075"/>
    </source>
</evidence>
<gene>
    <name evidence="2" type="ORF">ACFO0B_27250</name>
</gene>
<evidence type="ECO:0000313" key="2">
    <source>
        <dbReference type="EMBL" id="MFC3965703.1"/>
    </source>
</evidence>
<dbReference type="EMBL" id="JBHSAX010000022">
    <property type="protein sequence ID" value="MFC3965703.1"/>
    <property type="molecule type" value="Genomic_DNA"/>
</dbReference>
<organism evidence="2 3">
    <name type="scientific">Nocardia jiangsuensis</name>
    <dbReference type="NCBI Taxonomy" id="1691563"/>
    <lineage>
        <taxon>Bacteria</taxon>
        <taxon>Bacillati</taxon>
        <taxon>Actinomycetota</taxon>
        <taxon>Actinomycetes</taxon>
        <taxon>Mycobacteriales</taxon>
        <taxon>Nocardiaceae</taxon>
        <taxon>Nocardia</taxon>
    </lineage>
</organism>
<dbReference type="InterPro" id="IPR036736">
    <property type="entry name" value="ACP-like_sf"/>
</dbReference>
<feature type="domain" description="Carrier" evidence="1">
    <location>
        <begin position="7"/>
        <end position="78"/>
    </location>
</feature>
<proteinExistence type="predicted"/>
<name>A0ABV8E0R7_9NOCA</name>
<keyword evidence="3" id="KW-1185">Reference proteome</keyword>
<accession>A0ABV8E0R7</accession>
<evidence type="ECO:0000313" key="3">
    <source>
        <dbReference type="Proteomes" id="UP001595696"/>
    </source>
</evidence>
<dbReference type="RefSeq" id="WP_378615778.1">
    <property type="nucleotide sequence ID" value="NZ_JBHSAX010000022.1"/>
</dbReference>
<dbReference type="InterPro" id="IPR009081">
    <property type="entry name" value="PP-bd_ACP"/>
</dbReference>
<dbReference type="Gene3D" id="1.10.1200.10">
    <property type="entry name" value="ACP-like"/>
    <property type="match status" value="1"/>
</dbReference>
<reference evidence="3" key="1">
    <citation type="journal article" date="2019" name="Int. J. Syst. Evol. Microbiol.">
        <title>The Global Catalogue of Microorganisms (GCM) 10K type strain sequencing project: providing services to taxonomists for standard genome sequencing and annotation.</title>
        <authorList>
            <consortium name="The Broad Institute Genomics Platform"/>
            <consortium name="The Broad Institute Genome Sequencing Center for Infectious Disease"/>
            <person name="Wu L."/>
            <person name="Ma J."/>
        </authorList>
    </citation>
    <scope>NUCLEOTIDE SEQUENCE [LARGE SCALE GENOMIC DNA]</scope>
    <source>
        <strain evidence="3">CGMCC 4.7330</strain>
    </source>
</reference>
<sequence>MTNETTVSARERVTGDVAAALGIGPGELTDDTNLLDAGLDSVRIMALIEKWRRAGHEDLDLPVLAEDPVLGSWIALLE</sequence>
<dbReference type="SUPFAM" id="SSF47336">
    <property type="entry name" value="ACP-like"/>
    <property type="match status" value="1"/>
</dbReference>
<dbReference type="PROSITE" id="PS50075">
    <property type="entry name" value="CARRIER"/>
    <property type="match status" value="1"/>
</dbReference>
<comment type="caution">
    <text evidence="2">The sequence shown here is derived from an EMBL/GenBank/DDBJ whole genome shotgun (WGS) entry which is preliminary data.</text>
</comment>
<protein>
    <submittedName>
        <fullName evidence="2">Phosphopantetheine-binding protein</fullName>
    </submittedName>
</protein>